<reference evidence="2 3" key="1">
    <citation type="journal article" date="2016" name="Nat. Commun.">
        <title>Thousands of microbial genomes shed light on interconnected biogeochemical processes in an aquifer system.</title>
        <authorList>
            <person name="Anantharaman K."/>
            <person name="Brown C.T."/>
            <person name="Hug L.A."/>
            <person name="Sharon I."/>
            <person name="Castelle C.J."/>
            <person name="Probst A.J."/>
            <person name="Thomas B.C."/>
            <person name="Singh A."/>
            <person name="Wilkins M.J."/>
            <person name="Karaoz U."/>
            <person name="Brodie E.L."/>
            <person name="Williams K.H."/>
            <person name="Hubbard S.S."/>
            <person name="Banfield J.F."/>
        </authorList>
    </citation>
    <scope>NUCLEOTIDE SEQUENCE [LARGE SCALE GENOMIC DNA]</scope>
</reference>
<sequence>MYKKGFSLIELLVCLTILSIVIVIGMGLLLATNASVGASRAQRRSMDNLNFAIESMSRSITYGTDFSCNGGSSNSSCPVNGSPSGIDNLTFNGYYLSGGSPIQIKYSLGTKAVGSNPDLGYIARTVNSGTPVSLTDDRVDIQELYFYVYHAEDFGTDPEQPRVTVVIRGVSKASGTDQEFFIQTTLSQRDLKL</sequence>
<keyword evidence="1" id="KW-0472">Membrane</keyword>
<name>A0A1F6WPX0_9BACT</name>
<evidence type="ECO:0000313" key="2">
    <source>
        <dbReference type="EMBL" id="OGI83910.1"/>
    </source>
</evidence>
<dbReference type="Proteomes" id="UP000178184">
    <property type="component" value="Unassembled WGS sequence"/>
</dbReference>
<evidence type="ECO:0000313" key="3">
    <source>
        <dbReference type="Proteomes" id="UP000178184"/>
    </source>
</evidence>
<evidence type="ECO:0008006" key="4">
    <source>
        <dbReference type="Google" id="ProtNLM"/>
    </source>
</evidence>
<proteinExistence type="predicted"/>
<protein>
    <recommendedName>
        <fullName evidence="4">Type II secretion system protein J</fullName>
    </recommendedName>
</protein>
<organism evidence="2 3">
    <name type="scientific">Candidatus Nomurabacteria bacterium RIFCSPLOWO2_01_FULL_33_17</name>
    <dbReference type="NCBI Taxonomy" id="1801764"/>
    <lineage>
        <taxon>Bacteria</taxon>
        <taxon>Candidatus Nomuraibacteriota</taxon>
    </lineage>
</organism>
<dbReference type="NCBIfam" id="TIGR02532">
    <property type="entry name" value="IV_pilin_GFxxxE"/>
    <property type="match status" value="1"/>
</dbReference>
<feature type="transmembrane region" description="Helical" evidence="1">
    <location>
        <begin position="6"/>
        <end position="36"/>
    </location>
</feature>
<keyword evidence="1" id="KW-0812">Transmembrane</keyword>
<dbReference type="AlphaFoldDB" id="A0A1F6WPX0"/>
<dbReference type="STRING" id="1801764.A2903_01070"/>
<gene>
    <name evidence="2" type="ORF">A2903_01070</name>
</gene>
<keyword evidence="1" id="KW-1133">Transmembrane helix</keyword>
<dbReference type="InterPro" id="IPR045584">
    <property type="entry name" value="Pilin-like"/>
</dbReference>
<evidence type="ECO:0000256" key="1">
    <source>
        <dbReference type="SAM" id="Phobius"/>
    </source>
</evidence>
<dbReference type="InterPro" id="IPR012902">
    <property type="entry name" value="N_methyl_site"/>
</dbReference>
<accession>A0A1F6WPX0</accession>
<dbReference type="Pfam" id="PF07963">
    <property type="entry name" value="N_methyl"/>
    <property type="match status" value="1"/>
</dbReference>
<dbReference type="SUPFAM" id="SSF54523">
    <property type="entry name" value="Pili subunits"/>
    <property type="match status" value="1"/>
</dbReference>
<comment type="caution">
    <text evidence="2">The sequence shown here is derived from an EMBL/GenBank/DDBJ whole genome shotgun (WGS) entry which is preliminary data.</text>
</comment>
<dbReference type="EMBL" id="MFUO01000017">
    <property type="protein sequence ID" value="OGI83910.1"/>
    <property type="molecule type" value="Genomic_DNA"/>
</dbReference>